<comment type="caution">
    <text evidence="2">The sequence shown here is derived from an EMBL/GenBank/DDBJ whole genome shotgun (WGS) entry which is preliminary data.</text>
</comment>
<evidence type="ECO:0000313" key="3">
    <source>
        <dbReference type="Proteomes" id="UP001221898"/>
    </source>
</evidence>
<organism evidence="2 3">
    <name type="scientific">Aldrovandia affinis</name>
    <dbReference type="NCBI Taxonomy" id="143900"/>
    <lineage>
        <taxon>Eukaryota</taxon>
        <taxon>Metazoa</taxon>
        <taxon>Chordata</taxon>
        <taxon>Craniata</taxon>
        <taxon>Vertebrata</taxon>
        <taxon>Euteleostomi</taxon>
        <taxon>Actinopterygii</taxon>
        <taxon>Neopterygii</taxon>
        <taxon>Teleostei</taxon>
        <taxon>Notacanthiformes</taxon>
        <taxon>Halosauridae</taxon>
        <taxon>Aldrovandia</taxon>
    </lineage>
</organism>
<proteinExistence type="predicted"/>
<protein>
    <submittedName>
        <fullName evidence="2">Uncharacterized protein</fullName>
    </submittedName>
</protein>
<reference evidence="2" key="1">
    <citation type="journal article" date="2023" name="Science">
        <title>Genome structures resolve the early diversification of teleost fishes.</title>
        <authorList>
            <person name="Parey E."/>
            <person name="Louis A."/>
            <person name="Montfort J."/>
            <person name="Bouchez O."/>
            <person name="Roques C."/>
            <person name="Iampietro C."/>
            <person name="Lluch J."/>
            <person name="Castinel A."/>
            <person name="Donnadieu C."/>
            <person name="Desvignes T."/>
            <person name="Floi Bucao C."/>
            <person name="Jouanno E."/>
            <person name="Wen M."/>
            <person name="Mejri S."/>
            <person name="Dirks R."/>
            <person name="Jansen H."/>
            <person name="Henkel C."/>
            <person name="Chen W.J."/>
            <person name="Zahm M."/>
            <person name="Cabau C."/>
            <person name="Klopp C."/>
            <person name="Thompson A.W."/>
            <person name="Robinson-Rechavi M."/>
            <person name="Braasch I."/>
            <person name="Lecointre G."/>
            <person name="Bobe J."/>
            <person name="Postlethwait J.H."/>
            <person name="Berthelot C."/>
            <person name="Roest Crollius H."/>
            <person name="Guiguen Y."/>
        </authorList>
    </citation>
    <scope>NUCLEOTIDE SEQUENCE</scope>
    <source>
        <strain evidence="2">NC1722</strain>
    </source>
</reference>
<gene>
    <name evidence="2" type="ORF">AAFF_G00368890</name>
</gene>
<feature type="region of interest" description="Disordered" evidence="1">
    <location>
        <begin position="1"/>
        <end position="31"/>
    </location>
</feature>
<accession>A0AAD7SH64</accession>
<name>A0AAD7SH64_9TELE</name>
<dbReference type="Proteomes" id="UP001221898">
    <property type="component" value="Unassembled WGS sequence"/>
</dbReference>
<keyword evidence="3" id="KW-1185">Reference proteome</keyword>
<evidence type="ECO:0000256" key="1">
    <source>
        <dbReference type="SAM" id="MobiDB-lite"/>
    </source>
</evidence>
<dbReference type="EMBL" id="JAINUG010000064">
    <property type="protein sequence ID" value="KAJ8402400.1"/>
    <property type="molecule type" value="Genomic_DNA"/>
</dbReference>
<dbReference type="AlphaFoldDB" id="A0AAD7SH64"/>
<evidence type="ECO:0000313" key="2">
    <source>
        <dbReference type="EMBL" id="KAJ8402400.1"/>
    </source>
</evidence>
<sequence>MVLSQAWHVGGGQRLSRGGAMAAKSNRKGWNDVVRDNGHGQESASGENATVALGISAKMQRWDTVLKAQLATLHCDKEQHRLRGSRSAMLNLSPLRNAARTTDASLNAVHLTPLVYSHRAQMIPGALIKARSATV</sequence>